<feature type="region of interest" description="Disordered" evidence="1">
    <location>
        <begin position="1"/>
        <end position="29"/>
    </location>
</feature>
<organism evidence="2 3">
    <name type="scientific">Escallonia herrerae</name>
    <dbReference type="NCBI Taxonomy" id="1293975"/>
    <lineage>
        <taxon>Eukaryota</taxon>
        <taxon>Viridiplantae</taxon>
        <taxon>Streptophyta</taxon>
        <taxon>Embryophyta</taxon>
        <taxon>Tracheophyta</taxon>
        <taxon>Spermatophyta</taxon>
        <taxon>Magnoliopsida</taxon>
        <taxon>eudicotyledons</taxon>
        <taxon>Gunneridae</taxon>
        <taxon>Pentapetalae</taxon>
        <taxon>asterids</taxon>
        <taxon>campanulids</taxon>
        <taxon>Escalloniales</taxon>
        <taxon>Escalloniaceae</taxon>
        <taxon>Escallonia</taxon>
    </lineage>
</organism>
<name>A0AA88V907_9ASTE</name>
<dbReference type="AlphaFoldDB" id="A0AA88V907"/>
<feature type="region of interest" description="Disordered" evidence="1">
    <location>
        <begin position="123"/>
        <end position="142"/>
    </location>
</feature>
<reference evidence="2" key="1">
    <citation type="submission" date="2022-12" db="EMBL/GenBank/DDBJ databases">
        <title>Draft genome assemblies for two species of Escallonia (Escalloniales).</title>
        <authorList>
            <person name="Chanderbali A."/>
            <person name="Dervinis C."/>
            <person name="Anghel I."/>
            <person name="Soltis D."/>
            <person name="Soltis P."/>
            <person name="Zapata F."/>
        </authorList>
    </citation>
    <scope>NUCLEOTIDE SEQUENCE</scope>
    <source>
        <strain evidence="2">UCBG64.0493</strain>
        <tissue evidence="2">Leaf</tissue>
    </source>
</reference>
<evidence type="ECO:0000313" key="3">
    <source>
        <dbReference type="Proteomes" id="UP001188597"/>
    </source>
</evidence>
<evidence type="ECO:0000256" key="1">
    <source>
        <dbReference type="SAM" id="MobiDB-lite"/>
    </source>
</evidence>
<proteinExistence type="predicted"/>
<comment type="caution">
    <text evidence="2">The sequence shown here is derived from an EMBL/GenBank/DDBJ whole genome shotgun (WGS) entry which is preliminary data.</text>
</comment>
<accession>A0AA88V907</accession>
<evidence type="ECO:0000313" key="2">
    <source>
        <dbReference type="EMBL" id="KAK3003994.1"/>
    </source>
</evidence>
<gene>
    <name evidence="2" type="ORF">RJ639_018422</name>
</gene>
<sequence>MGSTKCGDVSNIQPDRRMSTSSDSDQEKELKEIVDQLKKQLEEIRKENLELRTKLKNRDGIKLKQLENEIEEGLHLKTAGNQETAMEKSAMTESDSGFINIVLNLDVSGSGFSLMFRRWATRKTAGSAKNGHDSKPKNLGVK</sequence>
<keyword evidence="3" id="KW-1185">Reference proteome</keyword>
<protein>
    <submittedName>
        <fullName evidence="2">Uncharacterized protein</fullName>
    </submittedName>
</protein>
<dbReference type="EMBL" id="JAVXUP010002328">
    <property type="protein sequence ID" value="KAK3003994.1"/>
    <property type="molecule type" value="Genomic_DNA"/>
</dbReference>
<dbReference type="Proteomes" id="UP001188597">
    <property type="component" value="Unassembled WGS sequence"/>
</dbReference>